<dbReference type="AlphaFoldDB" id="A0ABD0J612"/>
<protein>
    <submittedName>
        <fullName evidence="1">Uncharacterized protein</fullName>
    </submittedName>
</protein>
<sequence length="63" mass="7026">RLSPITTAVYRKQYCLPTSLHLSPTTVTRLAYVLPCPLKPGFEPMCHRSQCRVKLLALSAQVA</sequence>
<name>A0ABD0J612_9CAEN</name>
<dbReference type="EMBL" id="JACVVK020000616">
    <property type="protein sequence ID" value="KAK7462590.1"/>
    <property type="molecule type" value="Genomic_DNA"/>
</dbReference>
<reference evidence="1 2" key="1">
    <citation type="journal article" date="2023" name="Sci. Data">
        <title>Genome assembly of the Korean intertidal mud-creeper Batillaria attramentaria.</title>
        <authorList>
            <person name="Patra A.K."/>
            <person name="Ho P.T."/>
            <person name="Jun S."/>
            <person name="Lee S.J."/>
            <person name="Kim Y."/>
            <person name="Won Y.J."/>
        </authorList>
    </citation>
    <scope>NUCLEOTIDE SEQUENCE [LARGE SCALE GENOMIC DNA]</scope>
    <source>
        <strain evidence="1">Wonlab-2016</strain>
    </source>
</reference>
<gene>
    <name evidence="1" type="ORF">BaRGS_00038384</name>
</gene>
<evidence type="ECO:0000313" key="1">
    <source>
        <dbReference type="EMBL" id="KAK7462590.1"/>
    </source>
</evidence>
<keyword evidence="2" id="KW-1185">Reference proteome</keyword>
<proteinExistence type="predicted"/>
<accession>A0ABD0J612</accession>
<comment type="caution">
    <text evidence="1">The sequence shown here is derived from an EMBL/GenBank/DDBJ whole genome shotgun (WGS) entry which is preliminary data.</text>
</comment>
<evidence type="ECO:0000313" key="2">
    <source>
        <dbReference type="Proteomes" id="UP001519460"/>
    </source>
</evidence>
<feature type="non-terminal residue" evidence="1">
    <location>
        <position position="1"/>
    </location>
</feature>
<organism evidence="1 2">
    <name type="scientific">Batillaria attramentaria</name>
    <dbReference type="NCBI Taxonomy" id="370345"/>
    <lineage>
        <taxon>Eukaryota</taxon>
        <taxon>Metazoa</taxon>
        <taxon>Spiralia</taxon>
        <taxon>Lophotrochozoa</taxon>
        <taxon>Mollusca</taxon>
        <taxon>Gastropoda</taxon>
        <taxon>Caenogastropoda</taxon>
        <taxon>Sorbeoconcha</taxon>
        <taxon>Cerithioidea</taxon>
        <taxon>Batillariidae</taxon>
        <taxon>Batillaria</taxon>
    </lineage>
</organism>
<dbReference type="Proteomes" id="UP001519460">
    <property type="component" value="Unassembled WGS sequence"/>
</dbReference>